<name>A0A1Y2K0P4_9PROT</name>
<feature type="compositionally biased region" description="Basic and acidic residues" evidence="1">
    <location>
        <begin position="487"/>
        <end position="500"/>
    </location>
</feature>
<feature type="region of interest" description="Disordered" evidence="1">
    <location>
        <begin position="113"/>
        <end position="149"/>
    </location>
</feature>
<sequence>MADVRKVVSGRSTRGRGKLGGRAVLPTGGGSIPAWAGETGPFEVAGDAPAVDPRVGGGNCSMFGEREQIKGRSPRGRGKRSPRAPRRSRPGSIPAWAGETLVTLLKKLQGEVDPRVGGGNSTALAVVPDDDGRSPRGRGKHNLGGAGGLAQRSIPAWAGETAQDRLDRGDVGVDPRVGGGNYVSLGGAVRCLGRSPRGRGKLIDYLRRGDLSRSIPAWAGETGRTRRAAHWRRVDPRVGGGNSRTLAASRLEIGRSPRGRGKPFGVGQLLNQTGSIPAWAGETQRPQRRIKAVEVDPRVGGGNVKAHSQQYGYRGRSPRGRGKLRLSATYALGRRSIPAWAGETPVSRSPHVFQRVDPRVGGGNCRWQVGFLIRRGRSPRGRGKRLPAILAGEIQRSIPAWAGETTRPAPPCLAARVDPRVGGGNLTGCSRWMRAPGRSPRGRGKRRGSPSVQATGRSIPAWAGETRWGDASRSRRAVDPRVGGGNDAKKRQEWQREGRSPRGRGKPSPEPGQFDAARSIPAWAGETTASRCSAPTRGVDPRVGGGNPIRRWGRRGF</sequence>
<accession>A0A1Y2K0P4</accession>
<feature type="region of interest" description="Disordered" evidence="1">
    <location>
        <begin position="299"/>
        <end position="319"/>
    </location>
</feature>
<organism evidence="2 3">
    <name type="scientific">Magnetofaba australis IT-1</name>
    <dbReference type="NCBI Taxonomy" id="1434232"/>
    <lineage>
        <taxon>Bacteria</taxon>
        <taxon>Pseudomonadati</taxon>
        <taxon>Pseudomonadota</taxon>
        <taxon>Magnetococcia</taxon>
        <taxon>Magnetococcales</taxon>
        <taxon>Magnetococcaceae</taxon>
        <taxon>Magnetofaba</taxon>
    </lineage>
</organism>
<dbReference type="STRING" id="1434232.MAIT1_00816"/>
<protein>
    <submittedName>
        <fullName evidence="2">Uncharacterized protein</fullName>
    </submittedName>
</protein>
<feature type="region of interest" description="Disordered" evidence="1">
    <location>
        <begin position="1"/>
        <end position="25"/>
    </location>
</feature>
<keyword evidence="3" id="KW-1185">Reference proteome</keyword>
<feature type="compositionally biased region" description="Basic residues" evidence="1">
    <location>
        <begin position="72"/>
        <end position="89"/>
    </location>
</feature>
<dbReference type="AntiFam" id="ANF00006">
    <property type="entry name" value="Translation of CRISPR region"/>
</dbReference>
<evidence type="ECO:0000256" key="1">
    <source>
        <dbReference type="SAM" id="MobiDB-lite"/>
    </source>
</evidence>
<gene>
    <name evidence="2" type="ORF">MAIT1_00816</name>
</gene>
<dbReference type="AlphaFoldDB" id="A0A1Y2K0P4"/>
<dbReference type="Proteomes" id="UP000194003">
    <property type="component" value="Unassembled WGS sequence"/>
</dbReference>
<feature type="region of interest" description="Disordered" evidence="1">
    <location>
        <begin position="54"/>
        <end position="95"/>
    </location>
</feature>
<dbReference type="EMBL" id="LVJN01000021">
    <property type="protein sequence ID" value="OSM00323.1"/>
    <property type="molecule type" value="Genomic_DNA"/>
</dbReference>
<reference evidence="2 3" key="1">
    <citation type="journal article" date="2016" name="BMC Genomics">
        <title>Combined genomic and structural analyses of a cultured magnetotactic bacterium reveals its niche adaptation to a dynamic environment.</title>
        <authorList>
            <person name="Araujo A.C."/>
            <person name="Morillo V."/>
            <person name="Cypriano J."/>
            <person name="Teixeira L.C."/>
            <person name="Leao P."/>
            <person name="Lyra S."/>
            <person name="Almeida L.G."/>
            <person name="Bazylinski D.A."/>
            <person name="Vasconcellos A.T."/>
            <person name="Abreu F."/>
            <person name="Lins U."/>
        </authorList>
    </citation>
    <scope>NUCLEOTIDE SEQUENCE [LARGE SCALE GENOMIC DNA]</scope>
    <source>
        <strain evidence="2 3">IT-1</strain>
    </source>
</reference>
<comment type="caution">
    <text evidence="2">The sequence shown here is derived from an EMBL/GenBank/DDBJ whole genome shotgun (WGS) entry which is preliminary data.</text>
</comment>
<proteinExistence type="predicted"/>
<evidence type="ECO:0000313" key="2">
    <source>
        <dbReference type="EMBL" id="OSM00323.1"/>
    </source>
</evidence>
<feature type="compositionally biased region" description="Basic and acidic residues" evidence="1">
    <location>
        <begin position="467"/>
        <end position="479"/>
    </location>
</feature>
<evidence type="ECO:0000313" key="3">
    <source>
        <dbReference type="Proteomes" id="UP000194003"/>
    </source>
</evidence>
<dbReference type="AntiFam" id="ANF00057">
    <property type="entry name" value="Translation of E. coli type CRISPR repeat"/>
</dbReference>
<feature type="region of interest" description="Disordered" evidence="1">
    <location>
        <begin position="414"/>
        <end position="557"/>
    </location>
</feature>